<sequence length="73" mass="8160">MFVLIKSWMTCGRFRFTTLLSVTGSRPQGEAQLFGGPWCCCSMDSLRGWGEMQHPVFWKPLVCPPPSPLTAPV</sequence>
<protein>
    <submittedName>
        <fullName evidence="1">RCG30890, isoform CRA_b</fullName>
    </submittedName>
</protein>
<accession>A6IUI4</accession>
<gene>
    <name evidence="1" type="ORF">rCG_30890</name>
</gene>
<name>A6IUI4_RAT</name>
<evidence type="ECO:0000313" key="1">
    <source>
        <dbReference type="EMBL" id="EDL81235.1"/>
    </source>
</evidence>
<dbReference type="Proteomes" id="UP000234681">
    <property type="component" value="Chromosome 5"/>
</dbReference>
<evidence type="ECO:0000313" key="2">
    <source>
        <dbReference type="Proteomes" id="UP000234681"/>
    </source>
</evidence>
<organism evidence="1 2">
    <name type="scientific">Rattus norvegicus</name>
    <name type="common">Rat</name>
    <dbReference type="NCBI Taxonomy" id="10116"/>
    <lineage>
        <taxon>Eukaryota</taxon>
        <taxon>Metazoa</taxon>
        <taxon>Chordata</taxon>
        <taxon>Craniata</taxon>
        <taxon>Vertebrata</taxon>
        <taxon>Euteleostomi</taxon>
        <taxon>Mammalia</taxon>
        <taxon>Eutheria</taxon>
        <taxon>Euarchontoglires</taxon>
        <taxon>Glires</taxon>
        <taxon>Rodentia</taxon>
        <taxon>Myomorpha</taxon>
        <taxon>Muroidea</taxon>
        <taxon>Muridae</taxon>
        <taxon>Murinae</taxon>
        <taxon>Rattus</taxon>
    </lineage>
</organism>
<dbReference type="EMBL" id="CH473968">
    <property type="protein sequence ID" value="EDL81235.1"/>
    <property type="molecule type" value="Genomic_DNA"/>
</dbReference>
<reference evidence="2" key="1">
    <citation type="submission" date="2005-09" db="EMBL/GenBank/DDBJ databases">
        <authorList>
            <person name="Mural R.J."/>
            <person name="Li P.W."/>
            <person name="Adams M.D."/>
            <person name="Amanatides P.G."/>
            <person name="Baden-Tillson H."/>
            <person name="Barnstead M."/>
            <person name="Chin S.H."/>
            <person name="Dew I."/>
            <person name="Evans C.A."/>
            <person name="Ferriera S."/>
            <person name="Flanigan M."/>
            <person name="Fosler C."/>
            <person name="Glodek A."/>
            <person name="Gu Z."/>
            <person name="Holt R.A."/>
            <person name="Jennings D."/>
            <person name="Kraft C.L."/>
            <person name="Lu F."/>
            <person name="Nguyen T."/>
            <person name="Nusskern D.R."/>
            <person name="Pfannkoch C.M."/>
            <person name="Sitter C."/>
            <person name="Sutton G.G."/>
            <person name="Venter J.C."/>
            <person name="Wang Z."/>
            <person name="Woodage T."/>
            <person name="Zheng X.H."/>
            <person name="Zhong F."/>
        </authorList>
    </citation>
    <scope>NUCLEOTIDE SEQUENCE [LARGE SCALE GENOMIC DNA]</scope>
    <source>
        <strain>BN</strain>
        <strain evidence="2">Sprague-Dawley</strain>
    </source>
</reference>
<proteinExistence type="predicted"/>
<dbReference type="AlphaFoldDB" id="A6IUI4"/>